<dbReference type="OMA" id="NDFCASE"/>
<reference evidence="2" key="1">
    <citation type="submission" date="2022-11" db="UniProtKB">
        <authorList>
            <consortium name="EnsemblMetazoa"/>
        </authorList>
    </citation>
    <scope>IDENTIFICATION</scope>
</reference>
<evidence type="ECO:0000313" key="3">
    <source>
        <dbReference type="Proteomes" id="UP000887568"/>
    </source>
</evidence>
<dbReference type="CTD" id="160140"/>
<dbReference type="RefSeq" id="XP_038078313.1">
    <property type="nucleotide sequence ID" value="XM_038222385.1"/>
</dbReference>
<dbReference type="PANTHER" id="PTHR33504:SF2">
    <property type="entry name" value="PROTEIN MFI"/>
    <property type="match status" value="1"/>
</dbReference>
<dbReference type="PANTHER" id="PTHR33504">
    <property type="entry name" value="NADH DEHYDROGENASE (UBIQUINONE) 1 BETA SUBCOMPLEX, 4"/>
    <property type="match status" value="1"/>
</dbReference>
<dbReference type="Pfam" id="PF00612">
    <property type="entry name" value="IQ"/>
    <property type="match status" value="2"/>
</dbReference>
<protein>
    <submittedName>
        <fullName evidence="2">Uncharacterized protein</fullName>
    </submittedName>
</protein>
<accession>A0A914BPW1</accession>
<feature type="compositionally biased region" description="Polar residues" evidence="1">
    <location>
        <begin position="521"/>
        <end position="538"/>
    </location>
</feature>
<dbReference type="PROSITE" id="PS50096">
    <property type="entry name" value="IQ"/>
    <property type="match status" value="1"/>
</dbReference>
<dbReference type="OrthoDB" id="10253073at2759"/>
<evidence type="ECO:0000313" key="2">
    <source>
        <dbReference type="EnsemblMetazoa" id="XP_038078313.1"/>
    </source>
</evidence>
<feature type="region of interest" description="Disordered" evidence="1">
    <location>
        <begin position="519"/>
        <end position="538"/>
    </location>
</feature>
<feature type="compositionally biased region" description="Basic and acidic residues" evidence="1">
    <location>
        <begin position="95"/>
        <end position="111"/>
    </location>
</feature>
<dbReference type="InterPro" id="IPR000048">
    <property type="entry name" value="IQ_motif_EF-hand-BS"/>
</dbReference>
<dbReference type="GeneID" id="119745783"/>
<name>A0A914BPW1_PATMI</name>
<dbReference type="AlphaFoldDB" id="A0A914BPW1"/>
<feature type="region of interest" description="Disordered" evidence="1">
    <location>
        <begin position="186"/>
        <end position="231"/>
    </location>
</feature>
<proteinExistence type="predicted"/>
<sequence>MLTKKGAYKLLKNVHFPGEENTLRDLKLAAAGKQSRRALIRQKTPSAERSSAAVIELQRVWRGYWTRCRLFEILNPTISTRVHQTGSRFVNSEQGLRDVRTTPSKSPEKSMSKVTHIPSKESIHSKVSTVKTVSARQRLEGYYEKYCHRKKTKGETDIISFEEFCAHYIQNWWHRIQRQRSVLSTGQPHQGVQSVTISLSPEPSRKGVPLMSVKMQPKKKEKKKKKKRTYPLDPKEAAKMIQRAWRRHIDVQVYRYYRDLINFRCRGDPSMMLRCINPKEAKLLDAAAGIHIKFRLAGERFPPNIYYKIYTHRNVVDMCANSPKDYTAAPAKRRAAKDVHNNNVNAGKSHGDEREGWYKRMENNGWRLVSDRLLLRPEQDPVTWETSNKKVDFHHAKLQRRQDVEKKKKQRKVEWMKKMYREGMLQAKTEDSDTKSLVEGAAAGMVAAIESQGSEVVEEWEVDELLEWTSGLNFDDYLSSWKELATSSGSEKFVEERLKFETTSRDPYEFSITVDAMPTPSRLTSLQPPKTSPAVSVQ</sequence>
<dbReference type="EnsemblMetazoa" id="XM_038222385.1">
    <property type="protein sequence ID" value="XP_038078313.1"/>
    <property type="gene ID" value="LOC119745783"/>
</dbReference>
<keyword evidence="3" id="KW-1185">Reference proteome</keyword>
<feature type="compositionally biased region" description="Polar residues" evidence="1">
    <location>
        <begin position="186"/>
        <end position="201"/>
    </location>
</feature>
<dbReference type="Proteomes" id="UP000887568">
    <property type="component" value="Unplaced"/>
</dbReference>
<evidence type="ECO:0000256" key="1">
    <source>
        <dbReference type="SAM" id="MobiDB-lite"/>
    </source>
</evidence>
<organism evidence="2 3">
    <name type="scientific">Patiria miniata</name>
    <name type="common">Bat star</name>
    <name type="synonym">Asterina miniata</name>
    <dbReference type="NCBI Taxonomy" id="46514"/>
    <lineage>
        <taxon>Eukaryota</taxon>
        <taxon>Metazoa</taxon>
        <taxon>Echinodermata</taxon>
        <taxon>Eleutherozoa</taxon>
        <taxon>Asterozoa</taxon>
        <taxon>Asteroidea</taxon>
        <taxon>Valvatacea</taxon>
        <taxon>Valvatida</taxon>
        <taxon>Asterinidae</taxon>
        <taxon>Patiria</taxon>
    </lineage>
</organism>
<feature type="region of interest" description="Disordered" evidence="1">
    <location>
        <begin position="92"/>
        <end position="128"/>
    </location>
</feature>
<feature type="compositionally biased region" description="Basic residues" evidence="1">
    <location>
        <begin position="216"/>
        <end position="229"/>
    </location>
</feature>